<keyword evidence="1" id="KW-0963">Cytoplasm</keyword>
<proteinExistence type="inferred from homology"/>
<dbReference type="PANTHER" id="PTHR34137">
    <property type="entry name" value="EXODEOXYRIBONUCLEASE 7 SMALL SUBUNIT"/>
    <property type="match status" value="1"/>
</dbReference>
<dbReference type="SUPFAM" id="SSF116842">
    <property type="entry name" value="XseB-like"/>
    <property type="match status" value="1"/>
</dbReference>
<dbReference type="GO" id="GO:0005829">
    <property type="term" value="C:cytosol"/>
    <property type="evidence" value="ECO:0007669"/>
    <property type="project" value="TreeGrafter"/>
</dbReference>
<organism evidence="5">
    <name type="scientific">hydrothermal vent metagenome</name>
    <dbReference type="NCBI Taxonomy" id="652676"/>
    <lineage>
        <taxon>unclassified sequences</taxon>
        <taxon>metagenomes</taxon>
        <taxon>ecological metagenomes</taxon>
    </lineage>
</organism>
<dbReference type="InterPro" id="IPR003761">
    <property type="entry name" value="Exonuc_VII_S"/>
</dbReference>
<dbReference type="InterPro" id="IPR037004">
    <property type="entry name" value="Exonuc_VII_ssu_sf"/>
</dbReference>
<protein>
    <submittedName>
        <fullName evidence="5">Uncharacterized protein</fullName>
    </submittedName>
</protein>
<dbReference type="GO" id="GO:0006308">
    <property type="term" value="P:DNA catabolic process"/>
    <property type="evidence" value="ECO:0007669"/>
    <property type="project" value="InterPro"/>
</dbReference>
<keyword evidence="3" id="KW-0378">Hydrolase</keyword>
<dbReference type="Gene3D" id="1.10.287.1040">
    <property type="entry name" value="Exonuclease VII, small subunit"/>
    <property type="match status" value="1"/>
</dbReference>
<reference evidence="5" key="1">
    <citation type="submission" date="2018-06" db="EMBL/GenBank/DDBJ databases">
        <authorList>
            <person name="Zhirakovskaya E."/>
        </authorList>
    </citation>
    <scope>NUCLEOTIDE SEQUENCE</scope>
</reference>
<dbReference type="NCBIfam" id="TIGR01280">
    <property type="entry name" value="xseB"/>
    <property type="match status" value="1"/>
</dbReference>
<accession>A0A3B1DPW2</accession>
<dbReference type="GO" id="GO:0009318">
    <property type="term" value="C:exodeoxyribonuclease VII complex"/>
    <property type="evidence" value="ECO:0007669"/>
    <property type="project" value="InterPro"/>
</dbReference>
<dbReference type="GO" id="GO:0008855">
    <property type="term" value="F:exodeoxyribonuclease VII activity"/>
    <property type="evidence" value="ECO:0007669"/>
    <property type="project" value="InterPro"/>
</dbReference>
<evidence type="ECO:0000256" key="3">
    <source>
        <dbReference type="ARBA" id="ARBA00022801"/>
    </source>
</evidence>
<gene>
    <name evidence="5" type="ORF">MNBD_PLANCTO03-729</name>
</gene>
<sequence length="91" mass="10073">MAKKNPNPKDDAIQPDGPSFEQAIAEVETIIDRIESGEMGLEDQIEQYARGAEMLKRCRAVLDRCEQRVEEITAQLDKSDHPADMGADGGE</sequence>
<evidence type="ECO:0000256" key="2">
    <source>
        <dbReference type="ARBA" id="ARBA00022722"/>
    </source>
</evidence>
<evidence type="ECO:0000256" key="1">
    <source>
        <dbReference type="ARBA" id="ARBA00022490"/>
    </source>
</evidence>
<dbReference type="Pfam" id="PF02609">
    <property type="entry name" value="Exonuc_VII_S"/>
    <property type="match status" value="1"/>
</dbReference>
<feature type="region of interest" description="Disordered" evidence="4">
    <location>
        <begin position="1"/>
        <end position="20"/>
    </location>
</feature>
<keyword evidence="2" id="KW-0540">Nuclease</keyword>
<evidence type="ECO:0000256" key="4">
    <source>
        <dbReference type="SAM" id="MobiDB-lite"/>
    </source>
</evidence>
<dbReference type="AlphaFoldDB" id="A0A3B1DPW2"/>
<dbReference type="PANTHER" id="PTHR34137:SF1">
    <property type="entry name" value="EXODEOXYRIBONUCLEASE 7 SMALL SUBUNIT"/>
    <property type="match status" value="1"/>
</dbReference>
<dbReference type="EMBL" id="UOGK01000167">
    <property type="protein sequence ID" value="VAX38903.1"/>
    <property type="molecule type" value="Genomic_DNA"/>
</dbReference>
<dbReference type="HAMAP" id="MF_00337">
    <property type="entry name" value="Exonuc_7_S"/>
    <property type="match status" value="1"/>
</dbReference>
<evidence type="ECO:0000313" key="5">
    <source>
        <dbReference type="EMBL" id="VAX38903.1"/>
    </source>
</evidence>
<name>A0A3B1DPW2_9ZZZZ</name>